<evidence type="ECO:0000313" key="4">
    <source>
        <dbReference type="Proteomes" id="UP001165080"/>
    </source>
</evidence>
<comment type="caution">
    <text evidence="3">The sequence shown here is derived from an EMBL/GenBank/DDBJ whole genome shotgun (WGS) entry which is preliminary data.</text>
</comment>
<keyword evidence="4" id="KW-1185">Reference proteome</keyword>
<dbReference type="NCBIfam" id="NF033540">
    <property type="entry name" value="transpos_IS701"/>
    <property type="match status" value="1"/>
</dbReference>
<dbReference type="InterPro" id="IPR038721">
    <property type="entry name" value="IS701-like_DDE_dom"/>
</dbReference>
<dbReference type="InterPro" id="IPR039365">
    <property type="entry name" value="IS701-like"/>
</dbReference>
<dbReference type="InterPro" id="IPR012337">
    <property type="entry name" value="RNaseH-like_sf"/>
</dbReference>
<organism evidence="3 4">
    <name type="scientific">Pleodorina starrii</name>
    <dbReference type="NCBI Taxonomy" id="330485"/>
    <lineage>
        <taxon>Eukaryota</taxon>
        <taxon>Viridiplantae</taxon>
        <taxon>Chlorophyta</taxon>
        <taxon>core chlorophytes</taxon>
        <taxon>Chlorophyceae</taxon>
        <taxon>CS clade</taxon>
        <taxon>Chlamydomonadales</taxon>
        <taxon>Volvocaceae</taxon>
        <taxon>Pleodorina</taxon>
    </lineage>
</organism>
<dbReference type="PANTHER" id="PTHR33627:SF1">
    <property type="entry name" value="TRANSPOSASE"/>
    <property type="match status" value="1"/>
</dbReference>
<evidence type="ECO:0000256" key="1">
    <source>
        <dbReference type="SAM" id="MobiDB-lite"/>
    </source>
</evidence>
<dbReference type="EMBL" id="BRXU01000067">
    <property type="protein sequence ID" value="GLC62628.1"/>
    <property type="molecule type" value="Genomic_DNA"/>
</dbReference>
<gene>
    <name evidence="3" type="primary">PLESTB003762</name>
    <name evidence="3" type="ORF">PLESTB_001920900</name>
</gene>
<dbReference type="Proteomes" id="UP001165080">
    <property type="component" value="Unassembled WGS sequence"/>
</dbReference>
<accession>A0A9W6C2Q7</accession>
<name>A0A9W6C2Q7_9CHLO</name>
<reference evidence="3 4" key="1">
    <citation type="journal article" date="2023" name="Commun. Biol.">
        <title>Reorganization of the ancestral sex-determining regions during the evolution of trioecy in Pleodorina starrii.</title>
        <authorList>
            <person name="Takahashi K."/>
            <person name="Suzuki S."/>
            <person name="Kawai-Toyooka H."/>
            <person name="Yamamoto K."/>
            <person name="Hamaji T."/>
            <person name="Ootsuki R."/>
            <person name="Yamaguchi H."/>
            <person name="Kawachi M."/>
            <person name="Higashiyama T."/>
            <person name="Nozaki H."/>
        </authorList>
    </citation>
    <scope>NUCLEOTIDE SEQUENCE [LARGE SCALE GENOMIC DNA]</scope>
    <source>
        <strain evidence="3 4">NIES-4479</strain>
    </source>
</reference>
<evidence type="ECO:0000259" key="2">
    <source>
        <dbReference type="Pfam" id="PF13546"/>
    </source>
</evidence>
<dbReference type="SUPFAM" id="SSF53098">
    <property type="entry name" value="Ribonuclease H-like"/>
    <property type="match status" value="1"/>
</dbReference>
<sequence length="554" mass="58706">MSEDVAVAEVRQWAEGLEEVAELIGGRFARAEPRANAMAYLQGLLSGAERKNSWTISEQAGHATPDAMQRLLSTTDWDPDALRDDLRAYVVSYLGDSDGVLVVDETGFLKKGTRSAGVARQYSGTAGRTENCQVGVFLTYATQSGRTFLDRELYLPRAWTEDSDRCAAAGIPEERGFATKPELAATMLERAVAAHVPAAWVTADTVYGQAWAFRRAVEETGLHYVLGVPASQAVWPKAGPLAFHQVRARELIASLPAQTWRVRAAGDGAKGPRRYGWARVRVNGMLDPVGEYWLLARRSLTDPTELAYYLCFAPPRVSLAELARIAGTRWAIEETFQTAKGQTGLDQYQPEWVYAAERTASSSFSSAPRDPATFIVGVSQLRLAELQPEGLDVAHFAEIDRDLNVGGQGAGPADQQVQGPLAELAARCAAAVGGRSASYGAPTSTLASGHGKLLLLAAADSPLLVLASGTVLGVGYGAVLWPAQVAAVRSAPLTRVGLSTSTYFLCMDVGGGAGPDAHGGSGPCARLPGDVRGGRGGGRAGPDLLRGRARRASG</sequence>
<feature type="domain" description="Transposase IS701-like DDE" evidence="2">
    <location>
        <begin position="28"/>
        <end position="240"/>
    </location>
</feature>
<dbReference type="PANTHER" id="PTHR33627">
    <property type="entry name" value="TRANSPOSASE"/>
    <property type="match status" value="1"/>
</dbReference>
<dbReference type="AlphaFoldDB" id="A0A9W6C2Q7"/>
<feature type="region of interest" description="Disordered" evidence="1">
    <location>
        <begin position="517"/>
        <end position="554"/>
    </location>
</feature>
<protein>
    <recommendedName>
        <fullName evidence="2">Transposase IS701-like DDE domain-containing protein</fullName>
    </recommendedName>
</protein>
<evidence type="ECO:0000313" key="3">
    <source>
        <dbReference type="EMBL" id="GLC62628.1"/>
    </source>
</evidence>
<dbReference type="Pfam" id="PF13546">
    <property type="entry name" value="DDE_5"/>
    <property type="match status" value="1"/>
</dbReference>
<proteinExistence type="predicted"/>